<dbReference type="EMBL" id="LNYN01000020">
    <property type="protein sequence ID" value="KTD34239.1"/>
    <property type="molecule type" value="Genomic_DNA"/>
</dbReference>
<name>A0A378JVZ4_9GAMM</name>
<evidence type="ECO:0000256" key="11">
    <source>
        <dbReference type="PIRSR" id="PIRSR614732-2"/>
    </source>
</evidence>
<feature type="domain" description="Orotidine 5'-phosphate decarboxylase" evidence="13">
    <location>
        <begin position="4"/>
        <end position="225"/>
    </location>
</feature>
<feature type="binding site" evidence="9 11">
    <location>
        <position position="209"/>
    </location>
    <ligand>
        <name>substrate</name>
    </ligand>
</feature>
<protein>
    <recommendedName>
        <fullName evidence="9">Orotidine 5'-phosphate decarboxylase</fullName>
        <ecNumber evidence="9">4.1.1.23</ecNumber>
    </recommendedName>
    <alternativeName>
        <fullName evidence="9">OMP decarboxylase</fullName>
        <shortName evidence="9">OMPDCase</shortName>
        <shortName evidence="9">OMPdecase</shortName>
    </alternativeName>
</protein>
<comment type="subunit">
    <text evidence="3 9">Homodimer.</text>
</comment>
<evidence type="ECO:0000256" key="10">
    <source>
        <dbReference type="PIRSR" id="PIRSR614732-1"/>
    </source>
</evidence>
<reference evidence="14 16" key="1">
    <citation type="submission" date="2015-11" db="EMBL/GenBank/DDBJ databases">
        <title>Genomic analysis of 38 Legionella species identifies large and diverse effector repertoires.</title>
        <authorList>
            <person name="Burstein D."/>
            <person name="Amaro F."/>
            <person name="Zusman T."/>
            <person name="Lifshitz Z."/>
            <person name="Cohen O."/>
            <person name="Gilbert J.A."/>
            <person name="Pupko T."/>
            <person name="Shuman H.A."/>
            <person name="Segal G."/>
        </authorList>
    </citation>
    <scope>NUCLEOTIDE SEQUENCE [LARGE SCALE GENOMIC DNA]</scope>
    <source>
        <strain evidence="14 16">ATCC 43877</strain>
    </source>
</reference>
<evidence type="ECO:0000256" key="2">
    <source>
        <dbReference type="ARBA" id="ARBA00004861"/>
    </source>
</evidence>
<dbReference type="GO" id="GO:0006207">
    <property type="term" value="P:'de novo' pyrimidine nucleobase biosynthetic process"/>
    <property type="evidence" value="ECO:0007669"/>
    <property type="project" value="InterPro"/>
</dbReference>
<dbReference type="PROSITE" id="PS00156">
    <property type="entry name" value="OMPDECASE"/>
    <property type="match status" value="1"/>
</dbReference>
<dbReference type="HAMAP" id="MF_01200_B">
    <property type="entry name" value="OMPdecase_type1_B"/>
    <property type="match status" value="1"/>
</dbReference>
<evidence type="ECO:0000313" key="14">
    <source>
        <dbReference type="EMBL" id="KTD34239.1"/>
    </source>
</evidence>
<organism evidence="15 17">
    <name type="scientific">Legionella moravica</name>
    <dbReference type="NCBI Taxonomy" id="39962"/>
    <lineage>
        <taxon>Bacteria</taxon>
        <taxon>Pseudomonadati</taxon>
        <taxon>Pseudomonadota</taxon>
        <taxon>Gammaproteobacteria</taxon>
        <taxon>Legionellales</taxon>
        <taxon>Legionellaceae</taxon>
        <taxon>Legionella</taxon>
    </lineage>
</organism>
<dbReference type="PANTHER" id="PTHR32119">
    <property type="entry name" value="OROTIDINE 5'-PHOSPHATE DECARBOXYLASE"/>
    <property type="match status" value="1"/>
</dbReference>
<dbReference type="AlphaFoldDB" id="A0A378JVZ4"/>
<dbReference type="InterPro" id="IPR018089">
    <property type="entry name" value="OMPdecase_AS"/>
</dbReference>
<feature type="binding site" evidence="9 11">
    <location>
        <position position="32"/>
    </location>
    <ligand>
        <name>substrate</name>
    </ligand>
</feature>
<feature type="active site" description="Proton donor" evidence="9">
    <location>
        <position position="61"/>
    </location>
</feature>
<dbReference type="FunFam" id="3.20.20.70:FF:000015">
    <property type="entry name" value="Orotidine 5'-phosphate decarboxylase"/>
    <property type="match status" value="1"/>
</dbReference>
<dbReference type="Proteomes" id="UP000254040">
    <property type="component" value="Unassembled WGS sequence"/>
</dbReference>
<dbReference type="InterPro" id="IPR047596">
    <property type="entry name" value="OMPdecase_bac"/>
</dbReference>
<feature type="binding site" evidence="9 11">
    <location>
        <position position="119"/>
    </location>
    <ligand>
        <name>substrate</name>
    </ligand>
</feature>
<feature type="binding site" evidence="9 11">
    <location>
        <position position="180"/>
    </location>
    <ligand>
        <name>substrate</name>
    </ligand>
</feature>
<keyword evidence="16" id="KW-1185">Reference proteome</keyword>
<feature type="binding site" evidence="9">
    <location>
        <begin position="59"/>
        <end position="68"/>
    </location>
    <ligand>
        <name>substrate</name>
    </ligand>
</feature>
<dbReference type="Proteomes" id="UP000054985">
    <property type="component" value="Unassembled WGS sequence"/>
</dbReference>
<feature type="active site" description="For OMPdecase activity" evidence="10">
    <location>
        <position position="59"/>
    </location>
</feature>
<feature type="binding site" evidence="9 11">
    <location>
        <position position="10"/>
    </location>
    <ligand>
        <name>substrate</name>
    </ligand>
</feature>
<dbReference type="STRING" id="39962.Lmor_1636"/>
<dbReference type="CDD" id="cd04725">
    <property type="entry name" value="OMP_decarboxylase_like"/>
    <property type="match status" value="1"/>
</dbReference>
<evidence type="ECO:0000313" key="17">
    <source>
        <dbReference type="Proteomes" id="UP000254040"/>
    </source>
</evidence>
<dbReference type="UniPathway" id="UPA00070">
    <property type="reaction ID" value="UER00120"/>
</dbReference>
<keyword evidence="6 9" id="KW-0456">Lyase</keyword>
<evidence type="ECO:0000256" key="5">
    <source>
        <dbReference type="ARBA" id="ARBA00022975"/>
    </source>
</evidence>
<dbReference type="InterPro" id="IPR001754">
    <property type="entry name" value="OMPdeCOase_dom"/>
</dbReference>
<evidence type="ECO:0000256" key="4">
    <source>
        <dbReference type="ARBA" id="ARBA00022793"/>
    </source>
</evidence>
<evidence type="ECO:0000256" key="3">
    <source>
        <dbReference type="ARBA" id="ARBA00011738"/>
    </source>
</evidence>
<evidence type="ECO:0000259" key="13">
    <source>
        <dbReference type="SMART" id="SM00934"/>
    </source>
</evidence>
<accession>A0A378JVZ4</accession>
<evidence type="ECO:0000256" key="6">
    <source>
        <dbReference type="ARBA" id="ARBA00023239"/>
    </source>
</evidence>
<dbReference type="RefSeq" id="WP_028384532.1">
    <property type="nucleotide sequence ID" value="NZ_CAAAJG010000001.1"/>
</dbReference>
<evidence type="ECO:0000313" key="15">
    <source>
        <dbReference type="EMBL" id="STX62885.1"/>
    </source>
</evidence>
<dbReference type="EMBL" id="UGOG01000001">
    <property type="protein sequence ID" value="STX62885.1"/>
    <property type="molecule type" value="Genomic_DNA"/>
</dbReference>
<dbReference type="SMART" id="SM00934">
    <property type="entry name" value="OMPdecase"/>
    <property type="match status" value="1"/>
</dbReference>
<dbReference type="InterPro" id="IPR013785">
    <property type="entry name" value="Aldolase_TIM"/>
</dbReference>
<dbReference type="OrthoDB" id="9806203at2"/>
<evidence type="ECO:0000256" key="9">
    <source>
        <dbReference type="HAMAP-Rule" id="MF_01200"/>
    </source>
</evidence>
<comment type="function">
    <text evidence="1 9">Catalyzes the decarboxylation of orotidine 5'-monophosphate (OMP) to uridine 5'-monophosphate (UMP).</text>
</comment>
<dbReference type="NCBIfam" id="TIGR01740">
    <property type="entry name" value="pyrF"/>
    <property type="match status" value="1"/>
</dbReference>
<evidence type="ECO:0000256" key="12">
    <source>
        <dbReference type="RuleBase" id="RU000512"/>
    </source>
</evidence>
<dbReference type="Gene3D" id="3.20.20.70">
    <property type="entry name" value="Aldolase class I"/>
    <property type="match status" value="1"/>
</dbReference>
<feature type="binding site" evidence="9 11">
    <location>
        <position position="189"/>
    </location>
    <ligand>
        <name>substrate</name>
    </ligand>
</feature>
<reference evidence="15 17" key="2">
    <citation type="submission" date="2018-06" db="EMBL/GenBank/DDBJ databases">
        <authorList>
            <consortium name="Pathogen Informatics"/>
            <person name="Doyle S."/>
        </authorList>
    </citation>
    <scope>NUCLEOTIDE SEQUENCE [LARGE SCALE GENOMIC DNA]</scope>
    <source>
        <strain evidence="15 17">NCTC12239</strain>
    </source>
</reference>
<keyword evidence="5 9" id="KW-0665">Pyrimidine biosynthesis</keyword>
<evidence type="ECO:0000256" key="7">
    <source>
        <dbReference type="ARBA" id="ARBA00049157"/>
    </source>
</evidence>
<feature type="active site" description="For OMPdecase activity" evidence="10">
    <location>
        <position position="64"/>
    </location>
</feature>
<comment type="similarity">
    <text evidence="8 9">Belongs to the OMP decarboxylase family. Type 1 subfamily.</text>
</comment>
<keyword evidence="4 9" id="KW-0210">Decarboxylase</keyword>
<gene>
    <name evidence="9 15" type="primary">pyrF</name>
    <name evidence="14" type="ORF">Lmor_1636</name>
    <name evidence="15" type="ORF">NCTC12239_01824</name>
</gene>
<dbReference type="Pfam" id="PF00215">
    <property type="entry name" value="OMPdecase"/>
    <property type="match status" value="1"/>
</dbReference>
<feature type="active site" description="For OMPdecase activity" evidence="10">
    <location>
        <position position="61"/>
    </location>
</feature>
<dbReference type="GO" id="GO:0005829">
    <property type="term" value="C:cytosol"/>
    <property type="evidence" value="ECO:0007669"/>
    <property type="project" value="TreeGrafter"/>
</dbReference>
<dbReference type="PANTHER" id="PTHR32119:SF2">
    <property type="entry name" value="OROTIDINE 5'-PHOSPHATE DECARBOXYLASE"/>
    <property type="match status" value="1"/>
</dbReference>
<feature type="binding site" evidence="9 11">
    <location>
        <position position="210"/>
    </location>
    <ligand>
        <name>substrate</name>
    </ligand>
</feature>
<evidence type="ECO:0000256" key="8">
    <source>
        <dbReference type="ARBA" id="ARBA00061012"/>
    </source>
</evidence>
<dbReference type="GO" id="GO:0044205">
    <property type="term" value="P:'de novo' UMP biosynthetic process"/>
    <property type="evidence" value="ECO:0007669"/>
    <property type="project" value="UniProtKB-UniRule"/>
</dbReference>
<dbReference type="SUPFAM" id="SSF51366">
    <property type="entry name" value="Ribulose-phoshate binding barrel"/>
    <property type="match status" value="1"/>
</dbReference>
<dbReference type="InterPro" id="IPR011060">
    <property type="entry name" value="RibuloseP-bd_barrel"/>
</dbReference>
<sequence>MTSQLIVALDFNEEHLALSLVDSINPQNCGLKVGSELFTLYGANFVKQLVDRNFKVFLDLKFHDIPNTVAQACKAAADLGVWMMNVHALGGIKMMNAARQALEGYGNERPLLIAVTILTSHVEHELRDVGINNQLANEVLMLAQLARNAGLDGVVSSAHEVRTIKHQCGDDFITVTPGIRLSNDSNDDQSRIMTPKQAASEGTDYLVIGRPITQAPNPAEIINKILSDIS</sequence>
<proteinExistence type="inferred from homology"/>
<dbReference type="NCBIfam" id="NF001273">
    <property type="entry name" value="PRK00230.1"/>
    <property type="match status" value="1"/>
</dbReference>
<evidence type="ECO:0000313" key="16">
    <source>
        <dbReference type="Proteomes" id="UP000054985"/>
    </source>
</evidence>
<evidence type="ECO:0000256" key="1">
    <source>
        <dbReference type="ARBA" id="ARBA00002356"/>
    </source>
</evidence>
<dbReference type="EC" id="4.1.1.23" evidence="9"/>
<comment type="catalytic activity">
    <reaction evidence="7 9 12">
        <text>orotidine 5'-phosphate + H(+) = UMP + CO2</text>
        <dbReference type="Rhea" id="RHEA:11596"/>
        <dbReference type="ChEBI" id="CHEBI:15378"/>
        <dbReference type="ChEBI" id="CHEBI:16526"/>
        <dbReference type="ChEBI" id="CHEBI:57538"/>
        <dbReference type="ChEBI" id="CHEBI:57865"/>
        <dbReference type="EC" id="4.1.1.23"/>
    </reaction>
</comment>
<dbReference type="InterPro" id="IPR014732">
    <property type="entry name" value="OMPdecase"/>
</dbReference>
<dbReference type="GO" id="GO:0004590">
    <property type="term" value="F:orotidine-5'-phosphate decarboxylase activity"/>
    <property type="evidence" value="ECO:0007669"/>
    <property type="project" value="UniProtKB-UniRule"/>
</dbReference>
<comment type="pathway">
    <text evidence="2 9 12">Pyrimidine metabolism; UMP biosynthesis via de novo pathway; UMP from orotate: step 2/2.</text>
</comment>